<feature type="region of interest" description="Disordered" evidence="1">
    <location>
        <begin position="286"/>
        <end position="308"/>
    </location>
</feature>
<proteinExistence type="predicted"/>
<dbReference type="RefSeq" id="WP_021924970.1">
    <property type="nucleotide sequence ID" value="NZ_JACOOT010000039.1"/>
</dbReference>
<dbReference type="AlphaFoldDB" id="A0A8I0AFF1"/>
<protein>
    <submittedName>
        <fullName evidence="3">Cell wall hydrolase</fullName>
    </submittedName>
</protein>
<dbReference type="Proteomes" id="UP000652847">
    <property type="component" value="Unassembled WGS sequence"/>
</dbReference>
<dbReference type="GO" id="GO:0016787">
    <property type="term" value="F:hydrolase activity"/>
    <property type="evidence" value="ECO:0007669"/>
    <property type="project" value="UniProtKB-KW"/>
</dbReference>
<accession>A0A8I0AFF1</accession>
<feature type="compositionally biased region" description="Basic and acidic residues" evidence="1">
    <location>
        <begin position="288"/>
        <end position="298"/>
    </location>
</feature>
<dbReference type="InterPro" id="IPR011105">
    <property type="entry name" value="Cell_wall_hydrolase_SleB"/>
</dbReference>
<comment type="caution">
    <text evidence="3">The sequence shown here is derived from an EMBL/GenBank/DDBJ whole genome shotgun (WGS) entry which is preliminary data.</text>
</comment>
<dbReference type="InterPro" id="IPR042047">
    <property type="entry name" value="SleB_dom1"/>
</dbReference>
<reference evidence="3 4" key="1">
    <citation type="submission" date="2020-08" db="EMBL/GenBank/DDBJ databases">
        <title>Genome public.</title>
        <authorList>
            <person name="Liu C."/>
            <person name="Sun Q."/>
        </authorList>
    </citation>
    <scope>NUCLEOTIDE SEQUENCE [LARGE SCALE GENOMIC DNA]</scope>
    <source>
        <strain evidence="3 4">BX17</strain>
    </source>
</reference>
<keyword evidence="4" id="KW-1185">Reference proteome</keyword>
<name>A0A8I0AFF1_9FIRM</name>
<dbReference type="EMBL" id="JACOOT010000039">
    <property type="protein sequence ID" value="MBC5652751.1"/>
    <property type="molecule type" value="Genomic_DNA"/>
</dbReference>
<evidence type="ECO:0000313" key="4">
    <source>
        <dbReference type="Proteomes" id="UP000652847"/>
    </source>
</evidence>
<feature type="region of interest" description="Disordered" evidence="1">
    <location>
        <begin position="1"/>
        <end position="21"/>
    </location>
</feature>
<evidence type="ECO:0000259" key="2">
    <source>
        <dbReference type="Pfam" id="PF07486"/>
    </source>
</evidence>
<evidence type="ECO:0000313" key="3">
    <source>
        <dbReference type="EMBL" id="MBC5652751.1"/>
    </source>
</evidence>
<sequence length="308" mass="33208">MKLKRSLHDVTTDEDNKIPLEKPDHSPIHNFVALSACAALAMILAVGSKAAGSGERSQVYAASDAENETELAGIVSGTLEYTLPTGIAGMVTSVADTPLAGSAVTRIGTSCENVMVGQRVKKVTGNADELDVGDSMADTVDSFDAAVSVSSSAKMMSDSDYDNLLHIVEAEAGTEDIKGKVLIANVIMNRVANKEFPNTVTDVIMDRKNGVPQFSPIYDGRFYEVTVTDETKEAVKQALEGVDYSQGALFFIQRSAAEKQNVVWFDKDLKKLFKYGVHEFYTYPDENDSGKDGIKDSGEEADVQLAKK</sequence>
<dbReference type="Pfam" id="PF07486">
    <property type="entry name" value="Hydrolase_2"/>
    <property type="match status" value="1"/>
</dbReference>
<gene>
    <name evidence="3" type="ORF">H8S54_16975</name>
</gene>
<organism evidence="3 4">
    <name type="scientific">Blautia segnis</name>
    <dbReference type="NCBI Taxonomy" id="2763030"/>
    <lineage>
        <taxon>Bacteria</taxon>
        <taxon>Bacillati</taxon>
        <taxon>Bacillota</taxon>
        <taxon>Clostridia</taxon>
        <taxon>Lachnospirales</taxon>
        <taxon>Lachnospiraceae</taxon>
        <taxon>Blautia</taxon>
    </lineage>
</organism>
<dbReference type="Gene3D" id="1.10.10.2520">
    <property type="entry name" value="Cell wall hydrolase SleB, domain 1"/>
    <property type="match status" value="1"/>
</dbReference>
<feature type="domain" description="Cell wall hydrolase SleB" evidence="2">
    <location>
        <begin position="175"/>
        <end position="281"/>
    </location>
</feature>
<evidence type="ECO:0000256" key="1">
    <source>
        <dbReference type="SAM" id="MobiDB-lite"/>
    </source>
</evidence>
<keyword evidence="3" id="KW-0378">Hydrolase</keyword>